<evidence type="ECO:0000313" key="1">
    <source>
        <dbReference type="EMBL" id="SDC56378.1"/>
    </source>
</evidence>
<reference evidence="1 2" key="1">
    <citation type="submission" date="2016-10" db="EMBL/GenBank/DDBJ databases">
        <authorList>
            <person name="de Groot N.N."/>
        </authorList>
    </citation>
    <scope>NUCLEOTIDE SEQUENCE [LARGE SCALE GENOMIC DNA]</scope>
    <source>
        <strain evidence="1 2">WG14</strain>
    </source>
</reference>
<evidence type="ECO:0008006" key="3">
    <source>
        <dbReference type="Google" id="ProtNLM"/>
    </source>
</evidence>
<organism evidence="1 2">
    <name type="scientific">Geotoga petraea</name>
    <dbReference type="NCBI Taxonomy" id="28234"/>
    <lineage>
        <taxon>Bacteria</taxon>
        <taxon>Thermotogati</taxon>
        <taxon>Thermotogota</taxon>
        <taxon>Thermotogae</taxon>
        <taxon>Petrotogales</taxon>
        <taxon>Petrotogaceae</taxon>
        <taxon>Geotoga</taxon>
    </lineage>
</organism>
<proteinExistence type="predicted"/>
<dbReference type="AlphaFoldDB" id="A0A1G6ML79"/>
<protein>
    <recommendedName>
        <fullName evidence="3">DUF1788 domain-containing protein</fullName>
    </recommendedName>
</protein>
<sequence length="188" mass="22342">MQINERLTKVREKISKPEFTKMKGLANEIAFYIFDYDPKDEPIVEKYIPTLIKHFDEEYTDRKIAEINLYKILIENMKKDGVLEEVFNLEKDLNDQELYETLINYARKEIFIDKIREALNSYHIIFITGISHIHPIIKSHELLSKLHEVVGDKKPVVLFYPGEFTGDVLKSFHKGNNHRYYRARPLIQ</sequence>
<dbReference type="InterPro" id="IPR014858">
    <property type="entry name" value="BrxB"/>
</dbReference>
<dbReference type="Pfam" id="PF08747">
    <property type="entry name" value="BrxB"/>
    <property type="match status" value="1"/>
</dbReference>
<dbReference type="RefSeq" id="WP_091403824.1">
    <property type="nucleotide sequence ID" value="NZ_FMYV01000005.1"/>
</dbReference>
<name>A0A1G6ML79_9BACT</name>
<dbReference type="STRING" id="28234.SAMN04488588_1301"/>
<gene>
    <name evidence="1" type="ORF">SAMN04488588_1301</name>
</gene>
<keyword evidence="2" id="KW-1185">Reference proteome</keyword>
<dbReference type="Proteomes" id="UP000199322">
    <property type="component" value="Unassembled WGS sequence"/>
</dbReference>
<dbReference type="EMBL" id="FMYV01000005">
    <property type="protein sequence ID" value="SDC56378.1"/>
    <property type="molecule type" value="Genomic_DNA"/>
</dbReference>
<accession>A0A1G6ML79</accession>
<evidence type="ECO:0000313" key="2">
    <source>
        <dbReference type="Proteomes" id="UP000199322"/>
    </source>
</evidence>